<dbReference type="InterPro" id="IPR018039">
    <property type="entry name" value="IF_conserved"/>
</dbReference>
<dbReference type="GO" id="GO:0007097">
    <property type="term" value="P:nuclear migration"/>
    <property type="evidence" value="ECO:0007669"/>
    <property type="project" value="TreeGrafter"/>
</dbReference>
<dbReference type="GO" id="GO:0090435">
    <property type="term" value="P:protein localization to nuclear envelope"/>
    <property type="evidence" value="ECO:0007669"/>
    <property type="project" value="TreeGrafter"/>
</dbReference>
<dbReference type="Gene3D" id="1.20.5.1160">
    <property type="entry name" value="Vasodilator-stimulated phosphoprotein"/>
    <property type="match status" value="1"/>
</dbReference>
<dbReference type="Pfam" id="PF00932">
    <property type="entry name" value="LTD"/>
    <property type="match status" value="1"/>
</dbReference>
<dbReference type="GO" id="GO:0031507">
    <property type="term" value="P:heterochromatin formation"/>
    <property type="evidence" value="ECO:0007669"/>
    <property type="project" value="TreeGrafter"/>
</dbReference>
<evidence type="ECO:0000256" key="7">
    <source>
        <dbReference type="SAM" id="MobiDB-lite"/>
    </source>
</evidence>
<evidence type="ECO:0000259" key="9">
    <source>
        <dbReference type="PROSITE" id="PS51842"/>
    </source>
</evidence>
<evidence type="ECO:0000313" key="10">
    <source>
        <dbReference type="EMBL" id="RNA38138.1"/>
    </source>
</evidence>
<dbReference type="PANTHER" id="PTHR45721:SF11">
    <property type="entry name" value="LAMIN DM0-RELATED"/>
    <property type="match status" value="1"/>
</dbReference>
<dbReference type="PANTHER" id="PTHR45721">
    <property type="entry name" value="LAMIN DM0-RELATED"/>
    <property type="match status" value="1"/>
</dbReference>
<dbReference type="Proteomes" id="UP000276133">
    <property type="component" value="Unassembled WGS sequence"/>
</dbReference>
<dbReference type="SMART" id="SM01391">
    <property type="entry name" value="Filament"/>
    <property type="match status" value="1"/>
</dbReference>
<dbReference type="PROSITE" id="PS51841">
    <property type="entry name" value="LTD"/>
    <property type="match status" value="1"/>
</dbReference>
<dbReference type="GO" id="GO:0051664">
    <property type="term" value="P:nuclear pore localization"/>
    <property type="evidence" value="ECO:0007669"/>
    <property type="project" value="TreeGrafter"/>
</dbReference>
<keyword evidence="4" id="KW-0539">Nucleus</keyword>
<dbReference type="PROSITE" id="PS51842">
    <property type="entry name" value="IF_ROD_2"/>
    <property type="match status" value="1"/>
</dbReference>
<gene>
    <name evidence="10" type="ORF">BpHYR1_008725</name>
</gene>
<feature type="compositionally biased region" description="Polar residues" evidence="7">
    <location>
        <begin position="1"/>
        <end position="26"/>
    </location>
</feature>
<evidence type="ECO:0000256" key="6">
    <source>
        <dbReference type="SAM" id="Coils"/>
    </source>
</evidence>
<dbReference type="PROSITE" id="PS00226">
    <property type="entry name" value="IF_ROD_1"/>
    <property type="match status" value="1"/>
</dbReference>
<feature type="compositionally biased region" description="Low complexity" evidence="7">
    <location>
        <begin position="41"/>
        <end position="55"/>
    </location>
</feature>
<dbReference type="Gene3D" id="2.60.40.1260">
    <property type="entry name" value="Lamin Tail domain"/>
    <property type="match status" value="1"/>
</dbReference>
<dbReference type="AlphaFoldDB" id="A0A3M7SRF8"/>
<protein>
    <submittedName>
        <fullName evidence="10">Lamin Dm0</fullName>
    </submittedName>
</protein>
<evidence type="ECO:0000256" key="4">
    <source>
        <dbReference type="ARBA" id="ARBA00023242"/>
    </source>
</evidence>
<comment type="subcellular location">
    <subcellularLocation>
        <location evidence="1">Nucleus</location>
    </subcellularLocation>
</comment>
<organism evidence="10 11">
    <name type="scientific">Brachionus plicatilis</name>
    <name type="common">Marine rotifer</name>
    <name type="synonym">Brachionus muelleri</name>
    <dbReference type="NCBI Taxonomy" id="10195"/>
    <lineage>
        <taxon>Eukaryota</taxon>
        <taxon>Metazoa</taxon>
        <taxon>Spiralia</taxon>
        <taxon>Gnathifera</taxon>
        <taxon>Rotifera</taxon>
        <taxon>Eurotatoria</taxon>
        <taxon>Monogononta</taxon>
        <taxon>Pseudotrocha</taxon>
        <taxon>Ploima</taxon>
        <taxon>Brachionidae</taxon>
        <taxon>Brachionus</taxon>
    </lineage>
</organism>
<dbReference type="GO" id="GO:0005882">
    <property type="term" value="C:intermediate filament"/>
    <property type="evidence" value="ECO:0007669"/>
    <property type="project" value="UniProtKB-KW"/>
</dbReference>
<evidence type="ECO:0000313" key="11">
    <source>
        <dbReference type="Proteomes" id="UP000276133"/>
    </source>
</evidence>
<evidence type="ECO:0000259" key="8">
    <source>
        <dbReference type="PROSITE" id="PS51841"/>
    </source>
</evidence>
<evidence type="ECO:0000256" key="5">
    <source>
        <dbReference type="RuleBase" id="RU000685"/>
    </source>
</evidence>
<keyword evidence="2 5" id="KW-0403">Intermediate filament</keyword>
<evidence type="ECO:0000256" key="2">
    <source>
        <dbReference type="ARBA" id="ARBA00022754"/>
    </source>
</evidence>
<dbReference type="STRING" id="10195.A0A3M7SRF8"/>
<evidence type="ECO:0000256" key="1">
    <source>
        <dbReference type="ARBA" id="ARBA00004123"/>
    </source>
</evidence>
<keyword evidence="3 6" id="KW-0175">Coiled coil</keyword>
<dbReference type="EMBL" id="REGN01000911">
    <property type="protein sequence ID" value="RNA38138.1"/>
    <property type="molecule type" value="Genomic_DNA"/>
</dbReference>
<feature type="coiled-coil region" evidence="6">
    <location>
        <begin position="65"/>
        <end position="233"/>
    </location>
</feature>
<dbReference type="GO" id="GO:0005200">
    <property type="term" value="F:structural constituent of cytoskeleton"/>
    <property type="evidence" value="ECO:0007669"/>
    <property type="project" value="TreeGrafter"/>
</dbReference>
<feature type="region of interest" description="Disordered" evidence="7">
    <location>
        <begin position="1"/>
        <end position="55"/>
    </location>
</feature>
<dbReference type="InterPro" id="IPR001322">
    <property type="entry name" value="Lamin_tail_dom"/>
</dbReference>
<proteinExistence type="inferred from homology"/>
<comment type="caution">
    <text evidence="10">The sequence shown here is derived from an EMBL/GenBank/DDBJ whole genome shotgun (WGS) entry which is preliminary data.</text>
</comment>
<evidence type="ECO:0000256" key="3">
    <source>
        <dbReference type="ARBA" id="ARBA00023054"/>
    </source>
</evidence>
<reference evidence="10 11" key="1">
    <citation type="journal article" date="2018" name="Sci. Rep.">
        <title>Genomic signatures of local adaptation to the degree of environmental predictability in rotifers.</title>
        <authorList>
            <person name="Franch-Gras L."/>
            <person name="Hahn C."/>
            <person name="Garcia-Roger E.M."/>
            <person name="Carmona M.J."/>
            <person name="Serra M."/>
            <person name="Gomez A."/>
        </authorList>
    </citation>
    <scope>NUCLEOTIDE SEQUENCE [LARGE SCALE GENOMIC DNA]</scope>
    <source>
        <strain evidence="10">HYR1</strain>
    </source>
</reference>
<name>A0A3M7SRF8_BRAPC</name>
<feature type="domain" description="LTD" evidence="8">
    <location>
        <begin position="468"/>
        <end position="583"/>
    </location>
</feature>
<dbReference type="InterPro" id="IPR039008">
    <property type="entry name" value="IF_rod_dom"/>
</dbReference>
<sequence>MSSVNKSGRSPSQSKDVTTSSSTAKTPLNARESLYTSYRGSNTSHSSRSPVSPSRITRLQEKEEMQNLNDRLVVYIDTVRRLESENSRLQSLVCTFNENSSRDVSEIKKLYENELEDAKRLIDELARDKAMFEIQVNKLRADLEETAAKLAKRERDTAHAEQRNKQLEAQNSEFKSRFEVLESESRQGRDELDKLRPQLADLQKQLGRLKKQLEDETLLRVDLENKNQTLKEDLAFKSQVYGKEIDQLRSSRRVEIEQVDVRLRDEYDSKLHSELQQIREQTELKIKEMKEEVEKRFSNKNVETEANLRRAVQVQGSLRDDLATYRQKCDDYQAELKLLQSKQSSNEAKIKELEDKLRRMAQKHEKEMTEKEEEVAQLRKEIQDVMLEYQELYDIKIALDMEITAYRKLLESEEQRLNISSSLHQSNLASSFMSGEPVNSTVAASTRSGKKRKVAASIDHDDSIISGNQMNLTQSHSSECGVQIGEHEMDAKCVKLTNTSDKEVALGGWQLKRNADNQLAEYKFAKGCVIKPGQRMTVWSSGSGAEAPGEFVMSGQRWSVGDSMITILVDKDGKEVARRESQRVANNGVEKKLRSAASRFRKFEFLNMNQVFVCDEHSAGKKQFRLLVLGACQAARWPVQNKAGHKTAMDRHLDRPAAKIGSSNVGRAFCIK</sequence>
<comment type="similarity">
    <text evidence="5">Belongs to the intermediate filament family.</text>
</comment>
<keyword evidence="11" id="KW-1185">Reference proteome</keyword>
<dbReference type="Gene3D" id="1.20.5.170">
    <property type="match status" value="1"/>
</dbReference>
<dbReference type="Pfam" id="PF00038">
    <property type="entry name" value="Filament"/>
    <property type="match status" value="1"/>
</dbReference>
<dbReference type="GO" id="GO:0006998">
    <property type="term" value="P:nuclear envelope organization"/>
    <property type="evidence" value="ECO:0007669"/>
    <property type="project" value="TreeGrafter"/>
</dbReference>
<dbReference type="SUPFAM" id="SSF64593">
    <property type="entry name" value="Intermediate filament protein, coiled coil region"/>
    <property type="match status" value="2"/>
</dbReference>
<feature type="coiled-coil region" evidence="6">
    <location>
        <begin position="272"/>
        <end position="395"/>
    </location>
</feature>
<feature type="domain" description="IF rod" evidence="9">
    <location>
        <begin position="61"/>
        <end position="417"/>
    </location>
</feature>
<accession>A0A3M7SRF8</accession>
<dbReference type="OrthoDB" id="102442at2759"/>
<dbReference type="GO" id="GO:0005652">
    <property type="term" value="C:nuclear lamina"/>
    <property type="evidence" value="ECO:0007669"/>
    <property type="project" value="TreeGrafter"/>
</dbReference>
<dbReference type="InterPro" id="IPR036415">
    <property type="entry name" value="Lamin_tail_dom_sf"/>
</dbReference>
<dbReference type="SUPFAM" id="SSF74853">
    <property type="entry name" value="Lamin A/C globular tail domain"/>
    <property type="match status" value="1"/>
</dbReference>